<gene>
    <name evidence="2" type="ORF">VOLCADRAFT_103911</name>
</gene>
<feature type="compositionally biased region" description="Basic and acidic residues" evidence="1">
    <location>
        <begin position="1"/>
        <end position="10"/>
    </location>
</feature>
<evidence type="ECO:0000313" key="2">
    <source>
        <dbReference type="EMBL" id="EFJ50324.1"/>
    </source>
</evidence>
<reference evidence="2 3" key="1">
    <citation type="journal article" date="2010" name="Science">
        <title>Genomic analysis of organismal complexity in the multicellular green alga Volvox carteri.</title>
        <authorList>
            <person name="Prochnik S.E."/>
            <person name="Umen J."/>
            <person name="Nedelcu A.M."/>
            <person name="Hallmann A."/>
            <person name="Miller S.M."/>
            <person name="Nishii I."/>
            <person name="Ferris P."/>
            <person name="Kuo A."/>
            <person name="Mitros T."/>
            <person name="Fritz-Laylin L.K."/>
            <person name="Hellsten U."/>
            <person name="Chapman J."/>
            <person name="Simakov O."/>
            <person name="Rensing S.A."/>
            <person name="Terry A."/>
            <person name="Pangilinan J."/>
            <person name="Kapitonov V."/>
            <person name="Jurka J."/>
            <person name="Salamov A."/>
            <person name="Shapiro H."/>
            <person name="Schmutz J."/>
            <person name="Grimwood J."/>
            <person name="Lindquist E."/>
            <person name="Lucas S."/>
            <person name="Grigoriev I.V."/>
            <person name="Schmitt R."/>
            <person name="Kirk D."/>
            <person name="Rokhsar D.S."/>
        </authorList>
    </citation>
    <scope>NUCLEOTIDE SEQUENCE [LARGE SCALE GENOMIC DNA]</scope>
    <source>
        <strain evidence="3">f. Nagariensis / Eve</strain>
    </source>
</reference>
<evidence type="ECO:0000313" key="3">
    <source>
        <dbReference type="Proteomes" id="UP000001058"/>
    </source>
</evidence>
<dbReference type="KEGG" id="vcn:VOLCADRAFT_103911"/>
<keyword evidence="3" id="KW-1185">Reference proteome</keyword>
<sequence>MQLPPTEKRAPPSPQPQPQQIQIQQTQIQPQQIQTQIQPQQIQTQIQPQQIQIQSQPEQIQTQPQPQQIQTQIQSPFLQQLQAGNGGKQKLPSTSEAPPPSHGGGSRVFTLQRKDHILKISTKILRTCFPNILTAASAMAEATGTTATTAEAAEAAGVEVKKKPQPVTVLAPMAPGSRSPLRPWEAQLRQRRNGGWVLDGLGQAMDVMGVPVGGVVGLARLPNGGVMLQEVREEVREQAEAESAAGAEVGLGVDVAAASRLRPPLYAAVPGPGVTPLHNYAATTGGSCGGGDGSGCVNGHAGWDVGSCRFSAGTFVLPEVSNRIIIISRSSTDDYKALQPLRDRSTLRHDCSQAVAGLMPPPPPPQSSSVLLPSQGVGAAAAGAAVGGVRQPPSPGCGPLQDEAPAGGSARVVPAMAAVPGDLGPFGKADCFGFLEASISGDGGMGLAKGVRFNGASDVMIGNEELLRTAGAAAAAAAAGEPASGGGGGGDGNPRFWDFASPSLPEHFSLRFSLPSLGLSDSLLNSTGSKEESCGDAAAAAAAASAAMERSGVIGSGGDHRLHMDGGRGGAWSGFMPAGSFAASAAGAAATEAQLGMCSASFGEEDVYDGTGLYDMMNRSPSIEPDDLLVSIGESATWAAQVVEPQLESGLSREHAHHHRHQLSQQQHLQEEEELGRPRVATDTAAAAASAPQQAAGGTIIIINSRRDGGGEANAAAASAQAFPSQGAVCRKRSREVDVAAEADAAWEHEQHGQVAVWPDDLDPPVAGTGRGGWQKLRPDFCSQSIQSTRVQIRLPAPRVFEE</sequence>
<dbReference type="RefSeq" id="XP_002948449.1">
    <property type="nucleotide sequence ID" value="XM_002948403.1"/>
</dbReference>
<organism evidence="3">
    <name type="scientific">Volvox carteri f. nagariensis</name>
    <dbReference type="NCBI Taxonomy" id="3068"/>
    <lineage>
        <taxon>Eukaryota</taxon>
        <taxon>Viridiplantae</taxon>
        <taxon>Chlorophyta</taxon>
        <taxon>core chlorophytes</taxon>
        <taxon>Chlorophyceae</taxon>
        <taxon>CS clade</taxon>
        <taxon>Chlamydomonadales</taxon>
        <taxon>Volvocaceae</taxon>
        <taxon>Volvox</taxon>
    </lineage>
</organism>
<dbReference type="InParanoid" id="D8TQ17"/>
<feature type="region of interest" description="Disordered" evidence="1">
    <location>
        <begin position="649"/>
        <end position="693"/>
    </location>
</feature>
<accession>D8TQ17</accession>
<feature type="region of interest" description="Disordered" evidence="1">
    <location>
        <begin position="1"/>
        <end position="109"/>
    </location>
</feature>
<feature type="compositionally biased region" description="Low complexity" evidence="1">
    <location>
        <begin position="18"/>
        <end position="76"/>
    </location>
</feature>
<protein>
    <submittedName>
        <fullName evidence="2">Uncharacterized protein</fullName>
    </submittedName>
</protein>
<proteinExistence type="predicted"/>
<dbReference type="EMBL" id="GL378331">
    <property type="protein sequence ID" value="EFJ50324.1"/>
    <property type="molecule type" value="Genomic_DNA"/>
</dbReference>
<dbReference type="AlphaFoldDB" id="D8TQ17"/>
<name>D8TQ17_VOLCA</name>
<feature type="compositionally biased region" description="Low complexity" evidence="1">
    <location>
        <begin position="681"/>
        <end position="693"/>
    </location>
</feature>
<dbReference type="Proteomes" id="UP000001058">
    <property type="component" value="Unassembled WGS sequence"/>
</dbReference>
<evidence type="ECO:0000256" key="1">
    <source>
        <dbReference type="SAM" id="MobiDB-lite"/>
    </source>
</evidence>
<dbReference type="GeneID" id="9624750"/>